<evidence type="ECO:0000313" key="2">
    <source>
        <dbReference type="Proteomes" id="UP001589747"/>
    </source>
</evidence>
<dbReference type="Proteomes" id="UP001589747">
    <property type="component" value="Unassembled WGS sequence"/>
</dbReference>
<name>A0ABV5KQM0_9BACL</name>
<dbReference type="EMBL" id="JBHMDO010000025">
    <property type="protein sequence ID" value="MFB9327484.1"/>
    <property type="molecule type" value="Genomic_DNA"/>
</dbReference>
<evidence type="ECO:0000313" key="1">
    <source>
        <dbReference type="EMBL" id="MFB9327484.1"/>
    </source>
</evidence>
<sequence>MTEQRIRIEHEGGKAVLTTPEEMAKLAGGTFPLRERVEGGVGEAFDFAAWYEAWRREQGLTEDDPHPTHMKVEAADTFEAQIPWAQLGNAAFQYAQEGKPLVKGGPIRLYAPNGSSECLNVKSVVVCRFLHLEHDQDEASYGFKNTFSPQEMLKKR</sequence>
<keyword evidence="2" id="KW-1185">Reference proteome</keyword>
<organism evidence="1 2">
    <name type="scientific">Paenibacillus aurantiacus</name>
    <dbReference type="NCBI Taxonomy" id="1936118"/>
    <lineage>
        <taxon>Bacteria</taxon>
        <taxon>Bacillati</taxon>
        <taxon>Bacillota</taxon>
        <taxon>Bacilli</taxon>
        <taxon>Bacillales</taxon>
        <taxon>Paenibacillaceae</taxon>
        <taxon>Paenibacillus</taxon>
    </lineage>
</organism>
<reference evidence="1 2" key="1">
    <citation type="submission" date="2024-09" db="EMBL/GenBank/DDBJ databases">
        <authorList>
            <person name="Sun Q."/>
            <person name="Mori K."/>
        </authorList>
    </citation>
    <scope>NUCLEOTIDE SEQUENCE [LARGE SCALE GENOMIC DNA]</scope>
    <source>
        <strain evidence="1 2">TISTR 2452</strain>
    </source>
</reference>
<gene>
    <name evidence="1" type="ORF">ACFFSY_16260</name>
</gene>
<proteinExistence type="predicted"/>
<protein>
    <submittedName>
        <fullName evidence="1">Uncharacterized protein</fullName>
    </submittedName>
</protein>
<comment type="caution">
    <text evidence="1">The sequence shown here is derived from an EMBL/GenBank/DDBJ whole genome shotgun (WGS) entry which is preliminary data.</text>
</comment>
<dbReference type="RefSeq" id="WP_377495828.1">
    <property type="nucleotide sequence ID" value="NZ_JBHMDO010000025.1"/>
</dbReference>
<accession>A0ABV5KQM0</accession>